<feature type="compositionally biased region" description="Polar residues" evidence="2">
    <location>
        <begin position="301"/>
        <end position="312"/>
    </location>
</feature>
<dbReference type="Proteomes" id="UP001196413">
    <property type="component" value="Unassembled WGS sequence"/>
</dbReference>
<feature type="compositionally biased region" description="Low complexity" evidence="2">
    <location>
        <begin position="222"/>
        <end position="239"/>
    </location>
</feature>
<accession>A0AAD5MP29</accession>
<evidence type="ECO:0000313" key="4">
    <source>
        <dbReference type="EMBL" id="KAJ1362130.1"/>
    </source>
</evidence>
<dbReference type="Pfam" id="PF00443">
    <property type="entry name" value="UCH"/>
    <property type="match status" value="1"/>
</dbReference>
<protein>
    <recommendedName>
        <fullName evidence="3">USP domain-containing protein</fullName>
    </recommendedName>
</protein>
<feature type="region of interest" description="Disordered" evidence="2">
    <location>
        <begin position="122"/>
        <end position="249"/>
    </location>
</feature>
<dbReference type="EMBL" id="JAHQIW010004378">
    <property type="protein sequence ID" value="KAJ1362130.1"/>
    <property type="molecule type" value="Genomic_DNA"/>
</dbReference>
<feature type="compositionally biased region" description="Low complexity" evidence="2">
    <location>
        <begin position="563"/>
        <end position="574"/>
    </location>
</feature>
<feature type="region of interest" description="Disordered" evidence="2">
    <location>
        <begin position="549"/>
        <end position="575"/>
    </location>
</feature>
<evidence type="ECO:0000313" key="5">
    <source>
        <dbReference type="Proteomes" id="UP001196413"/>
    </source>
</evidence>
<dbReference type="GO" id="GO:0005829">
    <property type="term" value="C:cytosol"/>
    <property type="evidence" value="ECO:0007669"/>
    <property type="project" value="TreeGrafter"/>
</dbReference>
<dbReference type="GO" id="GO:0016579">
    <property type="term" value="P:protein deubiquitination"/>
    <property type="evidence" value="ECO:0007669"/>
    <property type="project" value="InterPro"/>
</dbReference>
<keyword evidence="5" id="KW-1185">Reference proteome</keyword>
<feature type="region of interest" description="Disordered" evidence="2">
    <location>
        <begin position="276"/>
        <end position="312"/>
    </location>
</feature>
<feature type="compositionally biased region" description="Basic and acidic residues" evidence="2">
    <location>
        <begin position="549"/>
        <end position="559"/>
    </location>
</feature>
<name>A0AAD5MP29_PARTN</name>
<organism evidence="4 5">
    <name type="scientific">Parelaphostrongylus tenuis</name>
    <name type="common">Meningeal worm</name>
    <dbReference type="NCBI Taxonomy" id="148309"/>
    <lineage>
        <taxon>Eukaryota</taxon>
        <taxon>Metazoa</taxon>
        <taxon>Ecdysozoa</taxon>
        <taxon>Nematoda</taxon>
        <taxon>Chromadorea</taxon>
        <taxon>Rhabditida</taxon>
        <taxon>Rhabditina</taxon>
        <taxon>Rhabditomorpha</taxon>
        <taxon>Strongyloidea</taxon>
        <taxon>Metastrongylidae</taxon>
        <taxon>Parelaphostrongylus</taxon>
    </lineage>
</organism>
<comment type="caution">
    <text evidence="4">The sequence shown here is derived from an EMBL/GenBank/DDBJ whole genome shotgun (WGS) entry which is preliminary data.</text>
</comment>
<feature type="region of interest" description="Disordered" evidence="2">
    <location>
        <begin position="372"/>
        <end position="403"/>
    </location>
</feature>
<dbReference type="InterPro" id="IPR050164">
    <property type="entry name" value="Peptidase_C19"/>
</dbReference>
<dbReference type="InterPro" id="IPR028889">
    <property type="entry name" value="USP"/>
</dbReference>
<feature type="domain" description="USP" evidence="3">
    <location>
        <begin position="421"/>
        <end position="749"/>
    </location>
</feature>
<dbReference type="InterPro" id="IPR038765">
    <property type="entry name" value="Papain-like_cys_pep_sf"/>
</dbReference>
<sequence length="949" mass="103627">MSEEEGRGGRMDLLYVRCTLDHYDTTQTKVFSGALHVDTSENSFKVVGSMAEHKFYAHEFTPMSAAPSRTSATLFSLNFDLSKQHSGRHQMRKRTLTFRLVEQSHSIKEVYEELKKIFVKRSSPPHNITGGASPPVGLLRSRPNSKKNNVSSSSGRHNAAIPVIVPSSNLEPKNGGIKSIRKFGGNTHGENLSNGQAEANNQNILKPNGVDHSLAKLPNEPATSSSSASTKAQSSDSCSRNNIRDMNSTPDEMIIVSSSSGAPEVSASFKVQPHRVTFKSKRNDRSPAFSSTQAKKPALDSSHNQQDKANMNNFDGISSPSFYGCSRMSSFNQSQCHTRLGGIVSPRQQLLADSVSSPRCLSSFGSQGVQESPLLTAREASSTRTQNSGECSKQNSAETTSPIVTLSSTEECPTYSTYSYRGLENLTNSCYMNATLQALASVFPFYYRMQMIHHRREQQGQNCSEFVRRFSDVLKNLVSPDRAVESMYGSATKVSVLEALRSAAGRELGSDPDFGSNVQQVLVMMRMNFLQKTLDILEKESIRTGLGRAVDDSRTKVQSDKGSSSPTFSSNSNPAGVFHHRIRDRYGCERCARANEMTNDAIDLTVTVSAGESIQKMIENALAREEIEYKCEHCGSGPGFICRAFAALPLSLIIVVKRYRFGEAGGSKVEEKINVSRELFLKDLYVDSEVKKQEGVARKSLSHSTESFTNDRKENGHVDDVDGLAECLSGVDGIDFENAEEVFTDWEVIGCELTNDVPESNDAITEDALADPDTGGTCFDEAKMDTIMPSSSTTNLSSPALRVVLSPLKLNKLGSARETKESFGSQINVDENVVVDSATPTCERTTCEHTYPDKENVEFPLSNALHTAVDNGVIRQTGGYLKENFYEEASGSAESGSQCVLGDANMEIICLENADEVCLGNNGVESQVTEPLRSTLHTALSESTHSCAY</sequence>
<feature type="compositionally biased region" description="Polar residues" evidence="2">
    <location>
        <begin position="240"/>
        <end position="249"/>
    </location>
</feature>
<dbReference type="GO" id="GO:0004843">
    <property type="term" value="F:cysteine-type deubiquitinase activity"/>
    <property type="evidence" value="ECO:0007669"/>
    <property type="project" value="InterPro"/>
</dbReference>
<dbReference type="InterPro" id="IPR001394">
    <property type="entry name" value="Peptidase_C19_UCH"/>
</dbReference>
<proteinExistence type="inferred from homology"/>
<dbReference type="Gene3D" id="3.90.70.10">
    <property type="entry name" value="Cysteine proteinases"/>
    <property type="match status" value="1"/>
</dbReference>
<feature type="compositionally biased region" description="Polar residues" evidence="2">
    <location>
        <begin position="188"/>
        <end position="205"/>
    </location>
</feature>
<dbReference type="AlphaFoldDB" id="A0AAD5MP29"/>
<gene>
    <name evidence="4" type="ORF">KIN20_021558</name>
</gene>
<feature type="compositionally biased region" description="Polar residues" evidence="2">
    <location>
        <begin position="379"/>
        <end position="403"/>
    </location>
</feature>
<evidence type="ECO:0000256" key="1">
    <source>
        <dbReference type="ARBA" id="ARBA00009085"/>
    </source>
</evidence>
<reference evidence="4" key="1">
    <citation type="submission" date="2021-06" db="EMBL/GenBank/DDBJ databases">
        <title>Parelaphostrongylus tenuis whole genome reference sequence.</title>
        <authorList>
            <person name="Garwood T.J."/>
            <person name="Larsen P.A."/>
            <person name="Fountain-Jones N.M."/>
            <person name="Garbe J.R."/>
            <person name="Macchietto M.G."/>
            <person name="Kania S.A."/>
            <person name="Gerhold R.W."/>
            <person name="Richards J.E."/>
            <person name="Wolf T.M."/>
        </authorList>
    </citation>
    <scope>NUCLEOTIDE SEQUENCE</scope>
    <source>
        <strain evidence="4">MNPRO001-30</strain>
        <tissue evidence="4">Meninges</tissue>
    </source>
</reference>
<evidence type="ECO:0000259" key="3">
    <source>
        <dbReference type="PROSITE" id="PS50235"/>
    </source>
</evidence>
<dbReference type="GO" id="GO:0005634">
    <property type="term" value="C:nucleus"/>
    <property type="evidence" value="ECO:0007669"/>
    <property type="project" value="TreeGrafter"/>
</dbReference>
<evidence type="ECO:0000256" key="2">
    <source>
        <dbReference type="SAM" id="MobiDB-lite"/>
    </source>
</evidence>
<dbReference type="PROSITE" id="PS50235">
    <property type="entry name" value="USP_3"/>
    <property type="match status" value="1"/>
</dbReference>
<comment type="similarity">
    <text evidence="1">Belongs to the peptidase C19 family.</text>
</comment>
<dbReference type="PANTHER" id="PTHR24006">
    <property type="entry name" value="UBIQUITIN CARBOXYL-TERMINAL HYDROLASE"/>
    <property type="match status" value="1"/>
</dbReference>
<dbReference type="SUPFAM" id="SSF54001">
    <property type="entry name" value="Cysteine proteinases"/>
    <property type="match status" value="1"/>
</dbReference>